<proteinExistence type="inferred from homology"/>
<gene>
    <name evidence="4" type="ORF">DZC73_06655</name>
</gene>
<dbReference type="Gene3D" id="2.30.330.10">
    <property type="entry name" value="SpoA-like"/>
    <property type="match status" value="1"/>
</dbReference>
<keyword evidence="5" id="KW-1185">Reference proteome</keyword>
<name>A0A3N7J7C1_9BURK</name>
<comment type="caution">
    <text evidence="4">The sequence shown here is derived from an EMBL/GenBank/DDBJ whole genome shotgun (WGS) entry which is preliminary data.</text>
</comment>
<dbReference type="EMBL" id="QUSW01000001">
    <property type="protein sequence ID" value="RQP26672.1"/>
    <property type="molecule type" value="Genomic_DNA"/>
</dbReference>
<dbReference type="InterPro" id="IPR001172">
    <property type="entry name" value="FliN_T3SS_HrcQb"/>
</dbReference>
<protein>
    <submittedName>
        <fullName evidence="4">FliM/FliN family flagellar motor switch protein</fullName>
    </submittedName>
</protein>
<dbReference type="Pfam" id="PF01052">
    <property type="entry name" value="FliMN_C"/>
    <property type="match status" value="1"/>
</dbReference>
<dbReference type="PRINTS" id="PR00956">
    <property type="entry name" value="FLGMOTORFLIN"/>
</dbReference>
<dbReference type="GO" id="GO:0009425">
    <property type="term" value="C:bacterial-type flagellum basal body"/>
    <property type="evidence" value="ECO:0007669"/>
    <property type="project" value="InterPro"/>
</dbReference>
<feature type="domain" description="Flagellar motor switch protein FliN-like C-terminal" evidence="3">
    <location>
        <begin position="50"/>
        <end position="118"/>
    </location>
</feature>
<dbReference type="AlphaFoldDB" id="A0A3N7J7C1"/>
<organism evidence="4 5">
    <name type="scientific">Piscinibacter terrae</name>
    <dbReference type="NCBI Taxonomy" id="2496871"/>
    <lineage>
        <taxon>Bacteria</taxon>
        <taxon>Pseudomonadati</taxon>
        <taxon>Pseudomonadota</taxon>
        <taxon>Betaproteobacteria</taxon>
        <taxon>Burkholderiales</taxon>
        <taxon>Sphaerotilaceae</taxon>
        <taxon>Piscinibacter</taxon>
    </lineage>
</organism>
<evidence type="ECO:0000256" key="2">
    <source>
        <dbReference type="SAM" id="MobiDB-lite"/>
    </source>
</evidence>
<evidence type="ECO:0000256" key="1">
    <source>
        <dbReference type="ARBA" id="ARBA00009226"/>
    </source>
</evidence>
<dbReference type="GO" id="GO:0050918">
    <property type="term" value="P:positive chemotaxis"/>
    <property type="evidence" value="ECO:0007669"/>
    <property type="project" value="TreeGrafter"/>
</dbReference>
<dbReference type="InterPro" id="IPR036429">
    <property type="entry name" value="SpoA-like_sf"/>
</dbReference>
<keyword evidence="4" id="KW-0282">Flagellum</keyword>
<reference evidence="4 5" key="1">
    <citation type="submission" date="2018-08" db="EMBL/GenBank/DDBJ databases">
        <authorList>
            <person name="Khan S.A."/>
            <person name="Jeon C.O."/>
            <person name="Chun B.H."/>
            <person name="Jeong S.E."/>
        </authorList>
    </citation>
    <scope>NUCLEOTIDE SEQUENCE [LARGE SCALE GENOMIC DNA]</scope>
    <source>
        <strain evidence="4 5">S-16</strain>
    </source>
</reference>
<dbReference type="PANTHER" id="PTHR30034:SF6">
    <property type="entry name" value="YOP PROTEINS TRANSLOCATION PROTEIN Q"/>
    <property type="match status" value="1"/>
</dbReference>
<dbReference type="PANTHER" id="PTHR30034">
    <property type="entry name" value="FLAGELLAR MOTOR SWITCH PROTEIN FLIM"/>
    <property type="match status" value="1"/>
</dbReference>
<feature type="compositionally biased region" description="Polar residues" evidence="2">
    <location>
        <begin position="12"/>
        <end position="22"/>
    </location>
</feature>
<evidence type="ECO:0000259" key="3">
    <source>
        <dbReference type="Pfam" id="PF01052"/>
    </source>
</evidence>
<keyword evidence="4" id="KW-0969">Cilium</keyword>
<dbReference type="GO" id="GO:0003774">
    <property type="term" value="F:cytoskeletal motor activity"/>
    <property type="evidence" value="ECO:0007669"/>
    <property type="project" value="InterPro"/>
</dbReference>
<dbReference type="GO" id="GO:0071978">
    <property type="term" value="P:bacterial-type flagellum-dependent swarming motility"/>
    <property type="evidence" value="ECO:0007669"/>
    <property type="project" value="TreeGrafter"/>
</dbReference>
<keyword evidence="4" id="KW-0966">Cell projection</keyword>
<reference evidence="4 5" key="2">
    <citation type="submission" date="2018-12" db="EMBL/GenBank/DDBJ databases">
        <title>Rhizobacter gummiphilus sp. nov., a rubber-degrading bacterium isolated from the soil of a botanical garden in Japan.</title>
        <authorList>
            <person name="Shunsuke S.S."/>
        </authorList>
    </citation>
    <scope>NUCLEOTIDE SEQUENCE [LARGE SCALE GENOMIC DNA]</scope>
    <source>
        <strain evidence="4 5">S-16</strain>
    </source>
</reference>
<evidence type="ECO:0000313" key="4">
    <source>
        <dbReference type="EMBL" id="RQP26672.1"/>
    </source>
</evidence>
<dbReference type="Proteomes" id="UP000267464">
    <property type="component" value="Unassembled WGS sequence"/>
</dbReference>
<evidence type="ECO:0000313" key="5">
    <source>
        <dbReference type="Proteomes" id="UP000267464"/>
    </source>
</evidence>
<feature type="compositionally biased region" description="Basic and acidic residues" evidence="2">
    <location>
        <begin position="1"/>
        <end position="10"/>
    </location>
</feature>
<sequence>MRDNMNEHHTSHPQPSAATSDQLHMVELEELKPQQAGKSALLEDRVSLFSGVKARVSAVVGETQSPIGELLSMKEGAVLKLDRHVDAPIELRVEGRVIARGQLSVLGDQFAVRITEVVGGAKA</sequence>
<comment type="similarity">
    <text evidence="1">Belongs to the FliN/MopA/SpaO family.</text>
</comment>
<dbReference type="InterPro" id="IPR001543">
    <property type="entry name" value="FliN-like_C"/>
</dbReference>
<dbReference type="SUPFAM" id="SSF101801">
    <property type="entry name" value="Surface presentation of antigens (SPOA)"/>
    <property type="match status" value="1"/>
</dbReference>
<accession>A0A3N7J7C1</accession>
<feature type="region of interest" description="Disordered" evidence="2">
    <location>
        <begin position="1"/>
        <end position="24"/>
    </location>
</feature>